<dbReference type="AlphaFoldDB" id="A0AA37WTG3"/>
<name>A0AA37WTG3_9HYPH</name>
<dbReference type="Proteomes" id="UP001157440">
    <property type="component" value="Unassembled WGS sequence"/>
</dbReference>
<reference evidence="2" key="1">
    <citation type="journal article" date="2019" name="Int. J. Syst. Evol. Microbiol.">
        <title>The Global Catalogue of Microorganisms (GCM) 10K type strain sequencing project: providing services to taxonomists for standard genome sequencing and annotation.</title>
        <authorList>
            <consortium name="The Broad Institute Genomics Platform"/>
            <consortium name="The Broad Institute Genome Sequencing Center for Infectious Disease"/>
            <person name="Wu L."/>
            <person name="Ma J."/>
        </authorList>
    </citation>
    <scope>NUCLEOTIDE SEQUENCE [LARGE SCALE GENOMIC DNA]</scope>
    <source>
        <strain evidence="2">NBRC 103632</strain>
    </source>
</reference>
<evidence type="ECO:0000313" key="2">
    <source>
        <dbReference type="Proteomes" id="UP001157440"/>
    </source>
</evidence>
<organism evidence="1 2">
    <name type="scientific">Methylobacterium tardum</name>
    <dbReference type="NCBI Taxonomy" id="374432"/>
    <lineage>
        <taxon>Bacteria</taxon>
        <taxon>Pseudomonadati</taxon>
        <taxon>Pseudomonadota</taxon>
        <taxon>Alphaproteobacteria</taxon>
        <taxon>Hyphomicrobiales</taxon>
        <taxon>Methylobacteriaceae</taxon>
        <taxon>Methylobacterium</taxon>
    </lineage>
</organism>
<protein>
    <submittedName>
        <fullName evidence="1">Uncharacterized protein</fullName>
    </submittedName>
</protein>
<sequence length="71" mass="7672">MALVCISEADIGQAGGHDILVMGPIKREVPGQWLPRPRVLLKELGTTASRSLANPRACPCAGPRKYEAFTR</sequence>
<dbReference type="EMBL" id="BSPL01000024">
    <property type="protein sequence ID" value="GLS73060.1"/>
    <property type="molecule type" value="Genomic_DNA"/>
</dbReference>
<keyword evidence="2" id="KW-1185">Reference proteome</keyword>
<comment type="caution">
    <text evidence="1">The sequence shown here is derived from an EMBL/GenBank/DDBJ whole genome shotgun (WGS) entry which is preliminary data.</text>
</comment>
<proteinExistence type="predicted"/>
<accession>A0AA37WTG3</accession>
<evidence type="ECO:0000313" key="1">
    <source>
        <dbReference type="EMBL" id="GLS73060.1"/>
    </source>
</evidence>
<gene>
    <name evidence="1" type="ORF">GCM10007890_50750</name>
</gene>